<feature type="transmembrane region" description="Helical" evidence="7">
    <location>
        <begin position="92"/>
        <end position="115"/>
    </location>
</feature>
<proteinExistence type="inferred from homology"/>
<evidence type="ECO:0000313" key="8">
    <source>
        <dbReference type="EMBL" id="KAL3330410.1"/>
    </source>
</evidence>
<comment type="subcellular location">
    <subcellularLocation>
        <location evidence="1">Membrane</location>
        <topology evidence="1">Multi-pass membrane protein</topology>
    </subcellularLocation>
</comment>
<feature type="transmembrane region" description="Helical" evidence="7">
    <location>
        <begin position="494"/>
        <end position="519"/>
    </location>
</feature>
<evidence type="ECO:0000256" key="1">
    <source>
        <dbReference type="ARBA" id="ARBA00004141"/>
    </source>
</evidence>
<keyword evidence="5 7" id="KW-0472">Membrane</keyword>
<evidence type="ECO:0000256" key="6">
    <source>
        <dbReference type="ARBA" id="ARBA00044504"/>
    </source>
</evidence>
<feature type="transmembrane region" description="Helical" evidence="7">
    <location>
        <begin position="63"/>
        <end position="86"/>
    </location>
</feature>
<feature type="transmembrane region" description="Helical" evidence="7">
    <location>
        <begin position="539"/>
        <end position="560"/>
    </location>
</feature>
<dbReference type="Proteomes" id="UP001627284">
    <property type="component" value="Unassembled WGS sequence"/>
</dbReference>
<evidence type="ECO:0000256" key="4">
    <source>
        <dbReference type="ARBA" id="ARBA00022989"/>
    </source>
</evidence>
<evidence type="ECO:0008006" key="10">
    <source>
        <dbReference type="Google" id="ProtNLM"/>
    </source>
</evidence>
<feature type="transmembrane region" description="Helical" evidence="7">
    <location>
        <begin position="463"/>
        <end position="482"/>
    </location>
</feature>
<protein>
    <recommendedName>
        <fullName evidence="10">LATD/NIP</fullName>
    </recommendedName>
</protein>
<keyword evidence="9" id="KW-1185">Reference proteome</keyword>
<gene>
    <name evidence="8" type="ORF">AABB24_034315</name>
</gene>
<evidence type="ECO:0000313" key="9">
    <source>
        <dbReference type="Proteomes" id="UP001627284"/>
    </source>
</evidence>
<keyword evidence="4 7" id="KW-1133">Transmembrane helix</keyword>
<dbReference type="SUPFAM" id="SSF103473">
    <property type="entry name" value="MFS general substrate transporter"/>
    <property type="match status" value="1"/>
</dbReference>
<feature type="transmembrane region" description="Helical" evidence="7">
    <location>
        <begin position="188"/>
        <end position="208"/>
    </location>
</feature>
<evidence type="ECO:0000256" key="3">
    <source>
        <dbReference type="ARBA" id="ARBA00022692"/>
    </source>
</evidence>
<keyword evidence="3 7" id="KW-0812">Transmembrane</keyword>
<dbReference type="Pfam" id="PF00854">
    <property type="entry name" value="PTR2"/>
    <property type="match status" value="1"/>
</dbReference>
<dbReference type="CDD" id="cd17416">
    <property type="entry name" value="MFS_NPF1_2"/>
    <property type="match status" value="1"/>
</dbReference>
<sequence length="581" mass="64792">MAIIEEEEEEEESLLDHLPKTYTKGGLKTMPFIIVNETLEKVASYGLQPNMVIYLMKVYNLEIVTATSLLSMWSALSHGLALLGAFVSDSFLGRFTVVAIGSISSLFGMTILWLTTMVPQLRPSRCDHFEINECNRPTPAQLLVLLFSFGTIALGAGFVRPCSIAFGADQLDNKENPNNKRIMESYFNWYYATIGMSTLVATTLIVYIQDAFGWRIGFGIPAILLFFSVSAFLLGSSMYIKVSASESLFTGFFQVLVASVRKKNIDLHSVNCEDYYHQSSDSEIQALTSSFRCLNKSCIIEDPERDINPDGFASNPWRLCSVEQVVSLKSLLRVVPMWSSNIMVQLSLNQFSFATLQTKTMDRHIFSDFEIPAGSFSVFMVITLVIWIAFYDRALVPIKTRYTGQPGGLSPVLRMGIGLGLSAAAMVLSAITEGIRRGIAIDQKEPQYGPNINMSAMWFVPQYVLLGLADAFNAIGLVEFLYSELPKSMSSFVVAIFTLGMSVSGFFGSVLVNVVDIVTSYGGGVSWLSSNINNGHLDYYYWLLAFLNVVNFLYFLLIICRYNGHEQEVKEKQCEYSTQRT</sequence>
<feature type="transmembrane region" description="Helical" evidence="7">
    <location>
        <begin position="142"/>
        <end position="168"/>
    </location>
</feature>
<feature type="transmembrane region" description="Helical" evidence="7">
    <location>
        <begin position="412"/>
        <end position="431"/>
    </location>
</feature>
<feature type="transmembrane region" description="Helical" evidence="7">
    <location>
        <begin position="371"/>
        <end position="391"/>
    </location>
</feature>
<evidence type="ECO:0000256" key="2">
    <source>
        <dbReference type="ARBA" id="ARBA00005982"/>
    </source>
</evidence>
<reference evidence="8 9" key="1">
    <citation type="submission" date="2024-05" db="EMBL/GenBank/DDBJ databases">
        <title>De novo assembly of an allotetraploid wild potato.</title>
        <authorList>
            <person name="Hosaka A.J."/>
        </authorList>
    </citation>
    <scope>NUCLEOTIDE SEQUENCE [LARGE SCALE GENOMIC DNA]</scope>
    <source>
        <tissue evidence="8">Young leaves</tissue>
    </source>
</reference>
<dbReference type="PANTHER" id="PTHR11654">
    <property type="entry name" value="OLIGOPEPTIDE TRANSPORTER-RELATED"/>
    <property type="match status" value="1"/>
</dbReference>
<dbReference type="InterPro" id="IPR036259">
    <property type="entry name" value="MFS_trans_sf"/>
</dbReference>
<dbReference type="Gene3D" id="1.20.1250.20">
    <property type="entry name" value="MFS general substrate transporter like domains"/>
    <property type="match status" value="1"/>
</dbReference>
<dbReference type="GO" id="GO:0016020">
    <property type="term" value="C:membrane"/>
    <property type="evidence" value="ECO:0007669"/>
    <property type="project" value="UniProtKB-SubCell"/>
</dbReference>
<comment type="caution">
    <text evidence="8">The sequence shown here is derived from an EMBL/GenBank/DDBJ whole genome shotgun (WGS) entry which is preliminary data.</text>
</comment>
<dbReference type="AlphaFoldDB" id="A0ABD2RFH8"/>
<comment type="similarity">
    <text evidence="2">Belongs to the major facilitator superfamily. Proton-dependent oligopeptide transporter (POT/PTR) (TC 2.A.17) family.</text>
</comment>
<comment type="similarity">
    <text evidence="6">Belongs to the major facilitator superfamily. Phosphate:H(+) symporter (TC 2.A.1.9) family.</text>
</comment>
<name>A0ABD2RFH8_9SOLN</name>
<organism evidence="8 9">
    <name type="scientific">Solanum stoloniferum</name>
    <dbReference type="NCBI Taxonomy" id="62892"/>
    <lineage>
        <taxon>Eukaryota</taxon>
        <taxon>Viridiplantae</taxon>
        <taxon>Streptophyta</taxon>
        <taxon>Embryophyta</taxon>
        <taxon>Tracheophyta</taxon>
        <taxon>Spermatophyta</taxon>
        <taxon>Magnoliopsida</taxon>
        <taxon>eudicotyledons</taxon>
        <taxon>Gunneridae</taxon>
        <taxon>Pentapetalae</taxon>
        <taxon>asterids</taxon>
        <taxon>lamiids</taxon>
        <taxon>Solanales</taxon>
        <taxon>Solanaceae</taxon>
        <taxon>Solanoideae</taxon>
        <taxon>Solaneae</taxon>
        <taxon>Solanum</taxon>
    </lineage>
</organism>
<evidence type="ECO:0000256" key="7">
    <source>
        <dbReference type="SAM" id="Phobius"/>
    </source>
</evidence>
<feature type="transmembrane region" description="Helical" evidence="7">
    <location>
        <begin position="220"/>
        <end position="240"/>
    </location>
</feature>
<dbReference type="EMBL" id="JBJKTR010000020">
    <property type="protein sequence ID" value="KAL3330410.1"/>
    <property type="molecule type" value="Genomic_DNA"/>
</dbReference>
<evidence type="ECO:0000256" key="5">
    <source>
        <dbReference type="ARBA" id="ARBA00023136"/>
    </source>
</evidence>
<accession>A0ABD2RFH8</accession>
<dbReference type="InterPro" id="IPR000109">
    <property type="entry name" value="POT_fam"/>
</dbReference>